<protein>
    <recommendedName>
        <fullName evidence="2">Arb2 domain-containing protein</fullName>
    </recommendedName>
</protein>
<dbReference type="InterPro" id="IPR048263">
    <property type="entry name" value="Arb2"/>
</dbReference>
<evidence type="ECO:0000313" key="3">
    <source>
        <dbReference type="EMBL" id="CAE0710313.1"/>
    </source>
</evidence>
<feature type="compositionally biased region" description="Polar residues" evidence="1">
    <location>
        <begin position="1"/>
        <end position="12"/>
    </location>
</feature>
<sequence length="518" mass="59419">MGNKQSTTTTRSDVIAAPQNHDRKGSRQQPKATQRSGVLLRGCKTIEEDRFTRGLMIQVLRRLKGEDGLIAAGMEYRSVVLRDDSGIVLQNQNSSPSSVAVENTNTTFESSCQRRARPDYVFEEEKKEENPHTTSISCQHQQRQQQHSPNRNIGLHYPCRKYKYKRMTRLFHRESNTMITQENRKEFIADGPMYDIVCRLAMEYAQEVMMRDAQLEWVTIPQEADTTCANNENKSSTTTSSTSTTEPIRALVSTRLVRDESRIDKEPTLLIATGNGQVRAGVFSRQHLLTSGLECSSAVPFVREAHKRKMNLVVLDPNAHGDRVGMVTFEKSMKHLFRRWEEDRTQNENETPVVGRNKGLLAAAPPATPTQQRPDKNLYVLSHSQSGSQFVRYLLDKSHCYLPRICATAFTDSTHNIQWTKRKEHLDPLKKLLESDECIYFKRSNEDESAKMDCKRVLHPLSTVGQAVDTDKFWKHRFGEIKTLCAGTSEHSLTNWFVRYHIWDHFNRLMVANNNRAT</sequence>
<dbReference type="GO" id="GO:0035197">
    <property type="term" value="F:siRNA binding"/>
    <property type="evidence" value="ECO:0007669"/>
    <property type="project" value="TreeGrafter"/>
</dbReference>
<name>A0A7S4ABQ0_9STRA</name>
<reference evidence="3" key="1">
    <citation type="submission" date="2021-01" db="EMBL/GenBank/DDBJ databases">
        <authorList>
            <person name="Corre E."/>
            <person name="Pelletier E."/>
            <person name="Niang G."/>
            <person name="Scheremetjew M."/>
            <person name="Finn R."/>
            <person name="Kale V."/>
            <person name="Holt S."/>
            <person name="Cochrane G."/>
            <person name="Meng A."/>
            <person name="Brown T."/>
            <person name="Cohen L."/>
        </authorList>
    </citation>
    <scope>NUCLEOTIDE SEQUENCE</scope>
    <source>
        <strain evidence="3">10249 10 AB</strain>
    </source>
</reference>
<dbReference type="GO" id="GO:0005634">
    <property type="term" value="C:nucleus"/>
    <property type="evidence" value="ECO:0007669"/>
    <property type="project" value="TreeGrafter"/>
</dbReference>
<dbReference type="PANTHER" id="PTHR21357:SF4">
    <property type="entry name" value="FAM172 FAMILY PROTEIN HOMOLOG CG10038"/>
    <property type="match status" value="1"/>
</dbReference>
<dbReference type="InterPro" id="IPR053858">
    <property type="entry name" value="Arb2_dom"/>
</dbReference>
<proteinExistence type="predicted"/>
<feature type="region of interest" description="Disordered" evidence="1">
    <location>
        <begin position="124"/>
        <end position="152"/>
    </location>
</feature>
<gene>
    <name evidence="3" type="ORF">PAUS00366_LOCUS3040</name>
</gene>
<feature type="domain" description="Arb2" evidence="2">
    <location>
        <begin position="263"/>
        <end position="424"/>
    </location>
</feature>
<dbReference type="AlphaFoldDB" id="A0A7S4ABQ0"/>
<dbReference type="Pfam" id="PF22749">
    <property type="entry name" value="Arb2"/>
    <property type="match status" value="1"/>
</dbReference>
<organism evidence="3">
    <name type="scientific">Pseudo-nitzschia australis</name>
    <dbReference type="NCBI Taxonomy" id="44445"/>
    <lineage>
        <taxon>Eukaryota</taxon>
        <taxon>Sar</taxon>
        <taxon>Stramenopiles</taxon>
        <taxon>Ochrophyta</taxon>
        <taxon>Bacillariophyta</taxon>
        <taxon>Bacillariophyceae</taxon>
        <taxon>Bacillariophycidae</taxon>
        <taxon>Bacillariales</taxon>
        <taxon>Bacillariaceae</taxon>
        <taxon>Pseudo-nitzschia</taxon>
    </lineage>
</organism>
<evidence type="ECO:0000259" key="2">
    <source>
        <dbReference type="Pfam" id="PF22749"/>
    </source>
</evidence>
<dbReference type="PANTHER" id="PTHR21357">
    <property type="entry name" value="FAM172 FAMILY PROTEIN HOMOLOG CG10038"/>
    <property type="match status" value="1"/>
</dbReference>
<accession>A0A7S4ABQ0</accession>
<feature type="compositionally biased region" description="Polar residues" evidence="1">
    <location>
        <begin position="27"/>
        <end position="36"/>
    </location>
</feature>
<dbReference type="GO" id="GO:0031048">
    <property type="term" value="P:regulatory ncRNA-mediated heterochromatin formation"/>
    <property type="evidence" value="ECO:0007669"/>
    <property type="project" value="TreeGrafter"/>
</dbReference>
<dbReference type="EMBL" id="HBIX01003909">
    <property type="protein sequence ID" value="CAE0710313.1"/>
    <property type="molecule type" value="Transcribed_RNA"/>
</dbReference>
<evidence type="ECO:0000256" key="1">
    <source>
        <dbReference type="SAM" id="MobiDB-lite"/>
    </source>
</evidence>
<feature type="region of interest" description="Disordered" evidence="1">
    <location>
        <begin position="1"/>
        <end position="37"/>
    </location>
</feature>